<name>A0ABR3V0V5_9PEZI</name>
<gene>
    <name evidence="2" type="ORF">VTK73DRAFT_5963</name>
</gene>
<proteinExistence type="predicted"/>
<keyword evidence="3" id="KW-1185">Reference proteome</keyword>
<feature type="compositionally biased region" description="Basic and acidic residues" evidence="1">
    <location>
        <begin position="127"/>
        <end position="138"/>
    </location>
</feature>
<dbReference type="EMBL" id="JAZHXJ010003346">
    <property type="protein sequence ID" value="KAL1835232.1"/>
    <property type="molecule type" value="Genomic_DNA"/>
</dbReference>
<evidence type="ECO:0000313" key="3">
    <source>
        <dbReference type="Proteomes" id="UP001586593"/>
    </source>
</evidence>
<feature type="compositionally biased region" description="Low complexity" evidence="1">
    <location>
        <begin position="22"/>
        <end position="40"/>
    </location>
</feature>
<accession>A0ABR3V0V5</accession>
<feature type="compositionally biased region" description="Pro residues" evidence="1">
    <location>
        <begin position="48"/>
        <end position="59"/>
    </location>
</feature>
<sequence>MKRPRRSSGRASTTRRPSAKPTCRTRTRAAACRRILPSRRTATRRGRPPLPPPPPPPPSSQGRSSGRRYRRSSPPYWGQTEATPGPAVPASLTEKALEAPEDIHPAERSDAPPSLPPAESTSPVPPTKEEPESPEPRRARIVAPEPDLSPESKKQQQQQKKKLHKEKDKGGASIPASASQGSGFRKLFGRNKNRQSKLPEDAAGQLREMGVHDEQPAPQTTAPAPQPEELSAATAAAASHEEATFPPHLERRPCRVSVNPSPGRPRLGARRGTPGGCGLGGRSGSEAGVLALRPGPAAGAAGLRAARHR</sequence>
<feature type="compositionally biased region" description="Basic and acidic residues" evidence="1">
    <location>
        <begin position="95"/>
        <end position="110"/>
    </location>
</feature>
<dbReference type="Proteomes" id="UP001586593">
    <property type="component" value="Unassembled WGS sequence"/>
</dbReference>
<evidence type="ECO:0000256" key="1">
    <source>
        <dbReference type="SAM" id="MobiDB-lite"/>
    </source>
</evidence>
<organism evidence="2 3">
    <name type="scientific">Phialemonium thermophilum</name>
    <dbReference type="NCBI Taxonomy" id="223376"/>
    <lineage>
        <taxon>Eukaryota</taxon>
        <taxon>Fungi</taxon>
        <taxon>Dikarya</taxon>
        <taxon>Ascomycota</taxon>
        <taxon>Pezizomycotina</taxon>
        <taxon>Sordariomycetes</taxon>
        <taxon>Sordariomycetidae</taxon>
        <taxon>Cephalothecales</taxon>
        <taxon>Cephalothecaceae</taxon>
        <taxon>Phialemonium</taxon>
    </lineage>
</organism>
<comment type="caution">
    <text evidence="2">The sequence shown here is derived from an EMBL/GenBank/DDBJ whole genome shotgun (WGS) entry which is preliminary data.</text>
</comment>
<reference evidence="2 3" key="1">
    <citation type="journal article" date="2024" name="Commun. Biol.">
        <title>Comparative genomic analysis of thermophilic fungi reveals convergent evolutionary adaptations and gene losses.</title>
        <authorList>
            <person name="Steindorff A.S."/>
            <person name="Aguilar-Pontes M.V."/>
            <person name="Robinson A.J."/>
            <person name="Andreopoulos B."/>
            <person name="LaButti K."/>
            <person name="Kuo A."/>
            <person name="Mondo S."/>
            <person name="Riley R."/>
            <person name="Otillar R."/>
            <person name="Haridas S."/>
            <person name="Lipzen A."/>
            <person name="Grimwood J."/>
            <person name="Schmutz J."/>
            <person name="Clum A."/>
            <person name="Reid I.D."/>
            <person name="Moisan M.C."/>
            <person name="Butler G."/>
            <person name="Nguyen T.T.M."/>
            <person name="Dewar K."/>
            <person name="Conant G."/>
            <person name="Drula E."/>
            <person name="Henrissat B."/>
            <person name="Hansel C."/>
            <person name="Singer S."/>
            <person name="Hutchinson M.I."/>
            <person name="de Vries R.P."/>
            <person name="Natvig D.O."/>
            <person name="Powell A.J."/>
            <person name="Tsang A."/>
            <person name="Grigoriev I.V."/>
        </authorList>
    </citation>
    <scope>NUCLEOTIDE SEQUENCE [LARGE SCALE GENOMIC DNA]</scope>
    <source>
        <strain evidence="2 3">ATCC 24622</strain>
    </source>
</reference>
<protein>
    <submittedName>
        <fullName evidence="2">Uncharacterized protein</fullName>
    </submittedName>
</protein>
<feature type="region of interest" description="Disordered" evidence="1">
    <location>
        <begin position="1"/>
        <end position="281"/>
    </location>
</feature>
<feature type="compositionally biased region" description="Low complexity" evidence="1">
    <location>
        <begin position="216"/>
        <end position="238"/>
    </location>
</feature>
<feature type="compositionally biased region" description="Basic and acidic residues" evidence="1">
    <location>
        <begin position="239"/>
        <end position="253"/>
    </location>
</feature>
<evidence type="ECO:0000313" key="2">
    <source>
        <dbReference type="EMBL" id="KAL1835232.1"/>
    </source>
</evidence>